<comment type="caution">
    <text evidence="2">The sequence shown here is derived from an EMBL/GenBank/DDBJ whole genome shotgun (WGS) entry which is preliminary data.</text>
</comment>
<dbReference type="AlphaFoldDB" id="A0A0M0BR87"/>
<evidence type="ECO:0000313" key="2">
    <source>
        <dbReference type="EMBL" id="KON31097.1"/>
    </source>
</evidence>
<feature type="compositionally biased region" description="Basic and acidic residues" evidence="1">
    <location>
        <begin position="1"/>
        <end position="10"/>
    </location>
</feature>
<sequence>MSEMKFELKPRNKKPSRRYRKGSKYDPILDSFMEGGEDLVEVTVEGKDANYLRTQLNKRIEARDLQAKIKTSVVNNVMYLERA</sequence>
<protein>
    <submittedName>
        <fullName evidence="2">Uncharacterized protein</fullName>
    </submittedName>
</protein>
<name>A0A0M0BR87_9ARCH</name>
<dbReference type="EMBL" id="LFWZ01000013">
    <property type="protein sequence ID" value="KON31097.1"/>
    <property type="molecule type" value="Genomic_DNA"/>
</dbReference>
<gene>
    <name evidence="2" type="ORF">AC482_01940</name>
</gene>
<accession>A0A0M0BR87</accession>
<reference evidence="2 3" key="1">
    <citation type="submission" date="2015-06" db="EMBL/GenBank/DDBJ databases">
        <title>New insights into the roles of widespread benthic archaea in carbon and nitrogen cycling.</title>
        <authorList>
            <person name="Lazar C.S."/>
            <person name="Baker B.J."/>
            <person name="Seitz K.W."/>
            <person name="Hyde A.S."/>
            <person name="Dick G.J."/>
            <person name="Hinrichs K.-U."/>
            <person name="Teske A.P."/>
        </authorList>
    </citation>
    <scope>NUCLEOTIDE SEQUENCE [LARGE SCALE GENOMIC DNA]</scope>
    <source>
        <strain evidence="2">DG-45</strain>
    </source>
</reference>
<evidence type="ECO:0000313" key="3">
    <source>
        <dbReference type="Proteomes" id="UP000037210"/>
    </source>
</evidence>
<feature type="compositionally biased region" description="Basic residues" evidence="1">
    <location>
        <begin position="11"/>
        <end position="22"/>
    </location>
</feature>
<evidence type="ECO:0000256" key="1">
    <source>
        <dbReference type="SAM" id="MobiDB-lite"/>
    </source>
</evidence>
<proteinExistence type="predicted"/>
<organism evidence="2 3">
    <name type="scientific">miscellaneous Crenarchaeota group-15 archaeon DG-45</name>
    <dbReference type="NCBI Taxonomy" id="1685127"/>
    <lineage>
        <taxon>Archaea</taxon>
        <taxon>Candidatus Bathyarchaeota</taxon>
        <taxon>MCG-15</taxon>
    </lineage>
</organism>
<feature type="region of interest" description="Disordered" evidence="1">
    <location>
        <begin position="1"/>
        <end position="22"/>
    </location>
</feature>
<dbReference type="Proteomes" id="UP000037210">
    <property type="component" value="Unassembled WGS sequence"/>
</dbReference>